<proteinExistence type="predicted"/>
<organism evidence="1">
    <name type="scientific">marine sediment metagenome</name>
    <dbReference type="NCBI Taxonomy" id="412755"/>
    <lineage>
        <taxon>unclassified sequences</taxon>
        <taxon>metagenomes</taxon>
        <taxon>ecological metagenomes</taxon>
    </lineage>
</organism>
<accession>A0A0F9M796</accession>
<comment type="caution">
    <text evidence="1">The sequence shown here is derived from an EMBL/GenBank/DDBJ whole genome shotgun (WGS) entry which is preliminary data.</text>
</comment>
<reference evidence="1" key="1">
    <citation type="journal article" date="2015" name="Nature">
        <title>Complex archaea that bridge the gap between prokaryotes and eukaryotes.</title>
        <authorList>
            <person name="Spang A."/>
            <person name="Saw J.H."/>
            <person name="Jorgensen S.L."/>
            <person name="Zaremba-Niedzwiedzka K."/>
            <person name="Martijn J."/>
            <person name="Lind A.E."/>
            <person name="van Eijk R."/>
            <person name="Schleper C."/>
            <person name="Guy L."/>
            <person name="Ettema T.J."/>
        </authorList>
    </citation>
    <scope>NUCLEOTIDE SEQUENCE</scope>
</reference>
<protein>
    <submittedName>
        <fullName evidence="1">Uncharacterized protein</fullName>
    </submittedName>
</protein>
<sequence length="78" mass="8735">MRTQLCCERPKLLECGEPDGVELPLSDHVCSLDPSQCCVGRVQGLEAKHRARDPLYETVILFHDVVKVFDLEDLDGVP</sequence>
<dbReference type="AlphaFoldDB" id="A0A0F9M796"/>
<name>A0A0F9M796_9ZZZZ</name>
<dbReference type="EMBL" id="LAZR01006039">
    <property type="protein sequence ID" value="KKM95206.1"/>
    <property type="molecule type" value="Genomic_DNA"/>
</dbReference>
<gene>
    <name evidence="1" type="ORF">LCGC14_1190550</name>
</gene>
<evidence type="ECO:0000313" key="1">
    <source>
        <dbReference type="EMBL" id="KKM95206.1"/>
    </source>
</evidence>